<name>A0A2S3ZX03_ARTGL</name>
<proteinExistence type="predicted"/>
<dbReference type="RefSeq" id="WP_103465811.1">
    <property type="nucleotide sequence ID" value="NZ_PPXC01000007.1"/>
</dbReference>
<accession>A0A2S3ZX03</accession>
<comment type="caution">
    <text evidence="1">The sequence shown here is derived from an EMBL/GenBank/DDBJ whole genome shotgun (WGS) entry which is preliminary data.</text>
</comment>
<organism evidence="1 2">
    <name type="scientific">Arthrobacter glacialis</name>
    <dbReference type="NCBI Taxonomy" id="1664"/>
    <lineage>
        <taxon>Bacteria</taxon>
        <taxon>Bacillati</taxon>
        <taxon>Actinomycetota</taxon>
        <taxon>Actinomycetes</taxon>
        <taxon>Micrococcales</taxon>
        <taxon>Micrococcaceae</taxon>
        <taxon>Arthrobacter</taxon>
    </lineage>
</organism>
<dbReference type="AlphaFoldDB" id="A0A2S3ZX03"/>
<sequence length="98" mass="11227">MAFSRAYDPENSDQVFDMLRREILAARLKVTLDRELKRETSEMVMRLAGMKLPPIVQMTHYSCDVQTCAVVKQALDIRAGRRQTMPADEVRRDLGLDG</sequence>
<dbReference type="EMBL" id="PPXC01000007">
    <property type="protein sequence ID" value="POH73462.1"/>
    <property type="molecule type" value="Genomic_DNA"/>
</dbReference>
<reference evidence="1 2" key="1">
    <citation type="submission" date="2018-01" db="EMBL/GenBank/DDBJ databases">
        <title>Arthrobacter sp. nov., from glaciers in China.</title>
        <authorList>
            <person name="Liu Q."/>
            <person name="Xin Y.-H."/>
        </authorList>
    </citation>
    <scope>NUCLEOTIDE SEQUENCE [LARGE SCALE GENOMIC DNA]</scope>
    <source>
        <strain evidence="1 2">HLT2-12-2</strain>
    </source>
</reference>
<gene>
    <name evidence="1" type="ORF">CVS27_11180</name>
</gene>
<keyword evidence="2" id="KW-1185">Reference proteome</keyword>
<evidence type="ECO:0000313" key="1">
    <source>
        <dbReference type="EMBL" id="POH73462.1"/>
    </source>
</evidence>
<evidence type="ECO:0000313" key="2">
    <source>
        <dbReference type="Proteomes" id="UP000237061"/>
    </source>
</evidence>
<protein>
    <submittedName>
        <fullName evidence="1">Uncharacterized protein</fullName>
    </submittedName>
</protein>
<dbReference type="Proteomes" id="UP000237061">
    <property type="component" value="Unassembled WGS sequence"/>
</dbReference>